<dbReference type="AlphaFoldDB" id="A0A7J0FS59"/>
<evidence type="ECO:0000259" key="7">
    <source>
        <dbReference type="PROSITE" id="PS51745"/>
    </source>
</evidence>
<evidence type="ECO:0000313" key="9">
    <source>
        <dbReference type="Proteomes" id="UP000585474"/>
    </source>
</evidence>
<gene>
    <name evidence="8" type="ORF">Acr_15g0001200</name>
</gene>
<dbReference type="InterPro" id="IPR045012">
    <property type="entry name" value="NLP"/>
</dbReference>
<evidence type="ECO:0000313" key="8">
    <source>
        <dbReference type="EMBL" id="GFZ01511.1"/>
    </source>
</evidence>
<dbReference type="Pfam" id="PF22922">
    <property type="entry name" value="GAF_NLP"/>
    <property type="match status" value="1"/>
</dbReference>
<evidence type="ECO:0000259" key="6">
    <source>
        <dbReference type="PROSITE" id="PS51519"/>
    </source>
</evidence>
<dbReference type="SMART" id="SM00666">
    <property type="entry name" value="PB1"/>
    <property type="match status" value="1"/>
</dbReference>
<protein>
    <submittedName>
        <fullName evidence="8">Plant regulator RWP-RK family protein</fullName>
    </submittedName>
</protein>
<evidence type="ECO:0000256" key="5">
    <source>
        <dbReference type="SAM" id="MobiDB-lite"/>
    </source>
</evidence>
<proteinExistence type="predicted"/>
<dbReference type="InterPro" id="IPR055081">
    <property type="entry name" value="NLP1-9_GAF"/>
</dbReference>
<comment type="caution">
    <text evidence="8">The sequence shown here is derived from an EMBL/GenBank/DDBJ whole genome shotgun (WGS) entry which is preliminary data.</text>
</comment>
<dbReference type="InterPro" id="IPR003035">
    <property type="entry name" value="RWP-RK_dom"/>
</dbReference>
<sequence length="1094" mass="120925">MSEADDEYQTSFRKSREPLMDLDLDGSWPFDQIFSANTTSPFFISSAKQPFSPLWAFSDDNGDKLAGDATSTLSGGHCLSEYPRLFSCNPESVTESQARTGNKRRLSTPCLGLTRIDYPDGSCVIKERMTQALRYFKESTEQHVLAQVWAPVKNGGRYLLTTSGQPFVLDPHSNELHQYRMVSLMYMFSIDGESDGVLGLPGRVFQQKLPEWTPNVQYYSSKEYPRLTHALHYNVQGTLALPVFEPSGQSCIGVLELIMTSPKINYAPEVDKVCKALEAVNLKSSEIFGSSKHTGRQKALVEILEILTVVCETHKLPLAQTWVPCRHRSVLANGGGLKKSCSSFDGSCMGQICMSTTEVAFYVVDAHMWGFWEACAEHHLQKGQGVAGRAFASHNSCFCEDITQFCKIEYPLVHYARMFGLTSSFAICLRSSHTGNDDYILEFFLPPHIRDHRDQRTLLDSILVTLKQHFWSLRVASGKELEEEGRCIEIIKASMNEKLDLGLQSDQISQSAILPPYTEALPNAPEMMNLESREQQLRIEVGAKNSGGCVGGAGGNQNVVSLPEQKKTNIFTGSLKDAAKSLGVCPTTMKRICRQHGITRWPSRKINKVNRSLSRLKRVIESVQGAEGAFTLTSIATCSLPVAVNPISWPASVNGSNQQNSAGYKPSELMEENNESTTLKKHGNHGHDVATNQMLRDGVLCREEVVHEQNGFLRELGEGTSRSKTGSGSREESTGTPTSHDSCQGSPYLRNASTPQNDPTISPIHEKYIKIGSSSELLCQSAKELTLSAAFSIPDALITTEVQEPFGGMLIEDAGSSHNLRNLCPAAEAFLDEQPPEYGWTNPLGAELEPREAMANPAERMPLLKEEVAKRLKLEMGTFDIKYLDDDHEWVLIACDADLQECVDISKSSGSNMIRLLVHDVSANPGSSCESSGAIRKIRLKVRSRREDTTQSLIEGENACMIVVRTASLQDQATYLRLHCFIFPIPRKGMCCISVHKQTGFEGSNVFTVENALKEEGSAETPHGLWPEHCPQSPCSYSRIVTIKANHGEDTVKFQFSSTSGIVELKEEVGKRLELELGSFHVATHSLAKLCESF</sequence>
<feature type="region of interest" description="Disordered" evidence="5">
    <location>
        <begin position="652"/>
        <end position="689"/>
    </location>
</feature>
<dbReference type="SUPFAM" id="SSF54277">
    <property type="entry name" value="CAD &amp; PB1 domains"/>
    <property type="match status" value="2"/>
</dbReference>
<feature type="compositionally biased region" description="Polar residues" evidence="5">
    <location>
        <begin position="740"/>
        <end position="759"/>
    </location>
</feature>
<feature type="domain" description="RWP-RK" evidence="6">
    <location>
        <begin position="543"/>
        <end position="629"/>
    </location>
</feature>
<evidence type="ECO:0000256" key="1">
    <source>
        <dbReference type="ARBA" id="ARBA00023015"/>
    </source>
</evidence>
<dbReference type="InterPro" id="IPR000270">
    <property type="entry name" value="PB1_dom"/>
</dbReference>
<keyword evidence="3" id="KW-0804">Transcription</keyword>
<organism evidence="8 9">
    <name type="scientific">Actinidia rufa</name>
    <dbReference type="NCBI Taxonomy" id="165716"/>
    <lineage>
        <taxon>Eukaryota</taxon>
        <taxon>Viridiplantae</taxon>
        <taxon>Streptophyta</taxon>
        <taxon>Embryophyta</taxon>
        <taxon>Tracheophyta</taxon>
        <taxon>Spermatophyta</taxon>
        <taxon>Magnoliopsida</taxon>
        <taxon>eudicotyledons</taxon>
        <taxon>Gunneridae</taxon>
        <taxon>Pentapetalae</taxon>
        <taxon>asterids</taxon>
        <taxon>Ericales</taxon>
        <taxon>Actinidiaceae</taxon>
        <taxon>Actinidia</taxon>
    </lineage>
</organism>
<dbReference type="PROSITE" id="PS51519">
    <property type="entry name" value="RWP_RK"/>
    <property type="match status" value="1"/>
</dbReference>
<keyword evidence="1" id="KW-0805">Transcription regulation</keyword>
<feature type="region of interest" description="Disordered" evidence="5">
    <location>
        <begin position="712"/>
        <end position="759"/>
    </location>
</feature>
<dbReference type="InterPro" id="IPR053793">
    <property type="entry name" value="PB1-like"/>
</dbReference>
<dbReference type="GO" id="GO:0003677">
    <property type="term" value="F:DNA binding"/>
    <property type="evidence" value="ECO:0007669"/>
    <property type="project" value="UniProtKB-KW"/>
</dbReference>
<dbReference type="PROSITE" id="PS51745">
    <property type="entry name" value="PB1"/>
    <property type="match status" value="1"/>
</dbReference>
<keyword evidence="2" id="KW-0238">DNA-binding</keyword>
<evidence type="ECO:0000256" key="2">
    <source>
        <dbReference type="ARBA" id="ARBA00023125"/>
    </source>
</evidence>
<dbReference type="Proteomes" id="UP000585474">
    <property type="component" value="Unassembled WGS sequence"/>
</dbReference>
<dbReference type="Pfam" id="PF02042">
    <property type="entry name" value="RWP-RK"/>
    <property type="match status" value="1"/>
</dbReference>
<accession>A0A7J0FS59</accession>
<evidence type="ECO:0000256" key="3">
    <source>
        <dbReference type="ARBA" id="ARBA00023163"/>
    </source>
</evidence>
<dbReference type="EMBL" id="BJWL01000015">
    <property type="protein sequence ID" value="GFZ01511.1"/>
    <property type="molecule type" value="Genomic_DNA"/>
</dbReference>
<dbReference type="Gene3D" id="3.10.20.90">
    <property type="entry name" value="Phosphatidylinositol 3-kinase Catalytic Subunit, Chain A, domain 1"/>
    <property type="match status" value="1"/>
</dbReference>
<feature type="compositionally biased region" description="Low complexity" evidence="5">
    <location>
        <begin position="718"/>
        <end position="739"/>
    </location>
</feature>
<dbReference type="Pfam" id="PF00564">
    <property type="entry name" value="PB1"/>
    <property type="match status" value="1"/>
</dbReference>
<keyword evidence="4" id="KW-0539">Nucleus</keyword>
<dbReference type="PANTHER" id="PTHR32002">
    <property type="entry name" value="PROTEIN NLP8"/>
    <property type="match status" value="1"/>
</dbReference>
<name>A0A7J0FS59_9ERIC</name>
<dbReference type="OrthoDB" id="6270329at2759"/>
<dbReference type="GO" id="GO:0003700">
    <property type="term" value="F:DNA-binding transcription factor activity"/>
    <property type="evidence" value="ECO:0007669"/>
    <property type="project" value="InterPro"/>
</dbReference>
<dbReference type="PANTHER" id="PTHR32002:SF35">
    <property type="entry name" value="PROTEIN NLP6"/>
    <property type="match status" value="1"/>
</dbReference>
<evidence type="ECO:0000256" key="4">
    <source>
        <dbReference type="ARBA" id="ARBA00023242"/>
    </source>
</evidence>
<keyword evidence="9" id="KW-1185">Reference proteome</keyword>
<reference evidence="8 9" key="1">
    <citation type="submission" date="2019-07" db="EMBL/GenBank/DDBJ databases">
        <title>De Novo Assembly of kiwifruit Actinidia rufa.</title>
        <authorList>
            <person name="Sugita-Konishi S."/>
            <person name="Sato K."/>
            <person name="Mori E."/>
            <person name="Abe Y."/>
            <person name="Kisaki G."/>
            <person name="Hamano K."/>
            <person name="Suezawa K."/>
            <person name="Otani M."/>
            <person name="Fukuda T."/>
            <person name="Manabe T."/>
            <person name="Gomi K."/>
            <person name="Tabuchi M."/>
            <person name="Akimitsu K."/>
            <person name="Kataoka I."/>
        </authorList>
    </citation>
    <scope>NUCLEOTIDE SEQUENCE [LARGE SCALE GENOMIC DNA]</scope>
    <source>
        <strain evidence="9">cv. Fuchu</strain>
    </source>
</reference>
<feature type="compositionally biased region" description="Polar residues" evidence="5">
    <location>
        <begin position="652"/>
        <end position="662"/>
    </location>
</feature>
<feature type="domain" description="PB1" evidence="7">
    <location>
        <begin position="841"/>
        <end position="921"/>
    </location>
</feature>